<dbReference type="InterPro" id="IPR029016">
    <property type="entry name" value="GAF-like_dom_sf"/>
</dbReference>
<evidence type="ECO:0000256" key="4">
    <source>
        <dbReference type="ARBA" id="ARBA00022679"/>
    </source>
</evidence>
<dbReference type="Pfam" id="PF02518">
    <property type="entry name" value="HATPase_c"/>
    <property type="match status" value="1"/>
</dbReference>
<dbReference type="Gene3D" id="3.30.565.10">
    <property type="entry name" value="Histidine kinase-like ATPase, C-terminal domain"/>
    <property type="match status" value="1"/>
</dbReference>
<keyword evidence="9" id="KW-1185">Reference proteome</keyword>
<dbReference type="SUPFAM" id="SSF55781">
    <property type="entry name" value="GAF domain-like"/>
    <property type="match status" value="1"/>
</dbReference>
<accession>A0AAE3K7T3</accession>
<dbReference type="PANTHER" id="PTHR43711">
    <property type="entry name" value="TWO-COMPONENT HISTIDINE KINASE"/>
    <property type="match status" value="1"/>
</dbReference>
<dbReference type="InterPro" id="IPR004358">
    <property type="entry name" value="Sig_transdc_His_kin-like_C"/>
</dbReference>
<keyword evidence="6" id="KW-0902">Two-component regulatory system</keyword>
<dbReference type="InterPro" id="IPR036097">
    <property type="entry name" value="HisK_dim/P_sf"/>
</dbReference>
<dbReference type="RefSeq" id="WP_250583467.1">
    <property type="nucleotide sequence ID" value="NZ_JAKRVX010000002.1"/>
</dbReference>
<dbReference type="PROSITE" id="PS50109">
    <property type="entry name" value="HIS_KIN"/>
    <property type="match status" value="1"/>
</dbReference>
<dbReference type="InterPro" id="IPR036890">
    <property type="entry name" value="HATPase_C_sf"/>
</dbReference>
<dbReference type="EC" id="2.7.13.3" evidence="2"/>
<dbReference type="Proteomes" id="UP001203207">
    <property type="component" value="Unassembled WGS sequence"/>
</dbReference>
<sequence length="392" mass="42164">MGEQQATAAELAALHHATQKLMAAQTQQEICEIAVTAAENILELPLCGVWIASPDQEALQLIAHSDQAATIFNTTITATAGNARAWSAFESQSIKKYRLEPCSHADSSRYNPQSGTIFPLGGYGILHLATTDESFNAQAVVQIGQLLSSNTTAALERATREHTLRLQHDQLEEFIGFVSHDLRNPLNVASGHVDLAKQACTDAEETFDTIESALDRMNTLIEDLLALATHGNVIHDRTAVDLETLALTAWENVHTGEATLTIEGSTTLSADRNRLQQVFENLFRNAIENSQQAVSIRVGPIEPITTTTRSTVAGGPTGFYIADDGPGIQPETRDAILASGYSTNESTGIGLTIVQRIIDAHGWEFDVSTSAEGGAQFDITDGTRLVTTAIVE</sequence>
<dbReference type="EMBL" id="JAKRVX010000002">
    <property type="protein sequence ID" value="MCL9816552.1"/>
    <property type="molecule type" value="Genomic_DNA"/>
</dbReference>
<keyword evidence="5 8" id="KW-0418">Kinase</keyword>
<dbReference type="GO" id="GO:0000155">
    <property type="term" value="F:phosphorelay sensor kinase activity"/>
    <property type="evidence" value="ECO:0007669"/>
    <property type="project" value="InterPro"/>
</dbReference>
<organism evidence="8 9">
    <name type="scientific">Natronocalculus amylovorans</name>
    <dbReference type="NCBI Taxonomy" id="2917812"/>
    <lineage>
        <taxon>Archaea</taxon>
        <taxon>Methanobacteriati</taxon>
        <taxon>Methanobacteriota</taxon>
        <taxon>Stenosarchaea group</taxon>
        <taxon>Halobacteria</taxon>
        <taxon>Halobacteriales</taxon>
        <taxon>Haloferacaceae</taxon>
        <taxon>Natronocalculus</taxon>
    </lineage>
</organism>
<dbReference type="InterPro" id="IPR050736">
    <property type="entry name" value="Sensor_HK_Regulatory"/>
</dbReference>
<evidence type="ECO:0000259" key="7">
    <source>
        <dbReference type="PROSITE" id="PS50109"/>
    </source>
</evidence>
<dbReference type="Pfam" id="PF00512">
    <property type="entry name" value="HisKA"/>
    <property type="match status" value="1"/>
</dbReference>
<evidence type="ECO:0000256" key="5">
    <source>
        <dbReference type="ARBA" id="ARBA00022777"/>
    </source>
</evidence>
<evidence type="ECO:0000256" key="2">
    <source>
        <dbReference type="ARBA" id="ARBA00012438"/>
    </source>
</evidence>
<reference evidence="8" key="1">
    <citation type="journal article" date="2022" name="Syst. Appl. Microbiol.">
        <title>Natronocalculus amylovorans gen. nov., sp. nov., and Natranaeroarchaeum aerophilus sp. nov., dominant culturable amylolytic natronoarchaea from hypersaline soda lakes in southwestern Siberia.</title>
        <authorList>
            <person name="Sorokin D.Y."/>
            <person name="Elcheninov A.G."/>
            <person name="Khizhniak T.V."/>
            <person name="Koenen M."/>
            <person name="Bale N.J."/>
            <person name="Damste J.S.S."/>
            <person name="Kublanov I.V."/>
        </authorList>
    </citation>
    <scope>NUCLEOTIDE SEQUENCE</scope>
    <source>
        <strain evidence="8">AArc-St2</strain>
    </source>
</reference>
<keyword evidence="4" id="KW-0808">Transferase</keyword>
<dbReference type="Gene3D" id="3.30.450.40">
    <property type="match status" value="1"/>
</dbReference>
<dbReference type="InterPro" id="IPR003594">
    <property type="entry name" value="HATPase_dom"/>
</dbReference>
<dbReference type="SMART" id="SM00388">
    <property type="entry name" value="HisKA"/>
    <property type="match status" value="1"/>
</dbReference>
<evidence type="ECO:0000256" key="6">
    <source>
        <dbReference type="ARBA" id="ARBA00023012"/>
    </source>
</evidence>
<keyword evidence="3" id="KW-0597">Phosphoprotein</keyword>
<dbReference type="InterPro" id="IPR005467">
    <property type="entry name" value="His_kinase_dom"/>
</dbReference>
<evidence type="ECO:0000256" key="3">
    <source>
        <dbReference type="ARBA" id="ARBA00022553"/>
    </source>
</evidence>
<evidence type="ECO:0000256" key="1">
    <source>
        <dbReference type="ARBA" id="ARBA00000085"/>
    </source>
</evidence>
<comment type="caution">
    <text evidence="8">The sequence shown here is derived from an EMBL/GenBank/DDBJ whole genome shotgun (WGS) entry which is preliminary data.</text>
</comment>
<feature type="domain" description="Histidine kinase" evidence="7">
    <location>
        <begin position="177"/>
        <end position="385"/>
    </location>
</feature>
<evidence type="ECO:0000313" key="8">
    <source>
        <dbReference type="EMBL" id="MCL9816552.1"/>
    </source>
</evidence>
<dbReference type="Gene3D" id="1.10.287.130">
    <property type="match status" value="1"/>
</dbReference>
<dbReference type="SMART" id="SM00387">
    <property type="entry name" value="HATPase_c"/>
    <property type="match status" value="1"/>
</dbReference>
<dbReference type="PRINTS" id="PR00344">
    <property type="entry name" value="BCTRLSENSOR"/>
</dbReference>
<dbReference type="InterPro" id="IPR003661">
    <property type="entry name" value="HisK_dim/P_dom"/>
</dbReference>
<dbReference type="PANTHER" id="PTHR43711:SF1">
    <property type="entry name" value="HISTIDINE KINASE 1"/>
    <property type="match status" value="1"/>
</dbReference>
<protein>
    <recommendedName>
        <fullName evidence="2">histidine kinase</fullName>
        <ecNumber evidence="2">2.7.13.3</ecNumber>
    </recommendedName>
</protein>
<gene>
    <name evidence="8" type="ORF">AArcSt2_06295</name>
</gene>
<dbReference type="SUPFAM" id="SSF47384">
    <property type="entry name" value="Homodimeric domain of signal transducing histidine kinase"/>
    <property type="match status" value="1"/>
</dbReference>
<comment type="catalytic activity">
    <reaction evidence="1">
        <text>ATP + protein L-histidine = ADP + protein N-phospho-L-histidine.</text>
        <dbReference type="EC" id="2.7.13.3"/>
    </reaction>
</comment>
<reference evidence="8" key="2">
    <citation type="submission" date="2022-02" db="EMBL/GenBank/DDBJ databases">
        <authorList>
            <person name="Elcheninov A.G."/>
            <person name="Sorokin D.Y."/>
            <person name="Kublanov I.V."/>
        </authorList>
    </citation>
    <scope>NUCLEOTIDE SEQUENCE</scope>
    <source>
        <strain evidence="8">AArc-St2</strain>
    </source>
</reference>
<evidence type="ECO:0000313" key="9">
    <source>
        <dbReference type="Proteomes" id="UP001203207"/>
    </source>
</evidence>
<dbReference type="AlphaFoldDB" id="A0AAE3K7T3"/>
<proteinExistence type="predicted"/>
<name>A0AAE3K7T3_9EURY</name>
<dbReference type="CDD" id="cd00082">
    <property type="entry name" value="HisKA"/>
    <property type="match status" value="1"/>
</dbReference>
<dbReference type="SUPFAM" id="SSF55874">
    <property type="entry name" value="ATPase domain of HSP90 chaperone/DNA topoisomerase II/histidine kinase"/>
    <property type="match status" value="1"/>
</dbReference>